<dbReference type="KEGG" id="cim:CIMG_12022"/>
<dbReference type="AlphaFoldDB" id="A0A0D8JUB8"/>
<evidence type="ECO:0000313" key="2">
    <source>
        <dbReference type="Proteomes" id="UP000001261"/>
    </source>
</evidence>
<reference evidence="2" key="1">
    <citation type="journal article" date="2009" name="Genome Res.">
        <title>Comparative genomic analyses of the human fungal pathogens Coccidioides and their relatives.</title>
        <authorList>
            <person name="Sharpton T.J."/>
            <person name="Stajich J.E."/>
            <person name="Rounsley S.D."/>
            <person name="Gardner M.J."/>
            <person name="Wortman J.R."/>
            <person name="Jordar V.S."/>
            <person name="Maiti R."/>
            <person name="Kodira C.D."/>
            <person name="Neafsey D.E."/>
            <person name="Zeng Q."/>
            <person name="Hung C.-Y."/>
            <person name="McMahan C."/>
            <person name="Muszewska A."/>
            <person name="Grynberg M."/>
            <person name="Mandel M.A."/>
            <person name="Kellner E.M."/>
            <person name="Barker B.M."/>
            <person name="Galgiani J.N."/>
            <person name="Orbach M.J."/>
            <person name="Kirkland T.N."/>
            <person name="Cole G.T."/>
            <person name="Henn M.R."/>
            <person name="Birren B.W."/>
            <person name="Taylor J.W."/>
        </authorList>
    </citation>
    <scope>NUCLEOTIDE SEQUENCE [LARGE SCALE GENOMIC DNA]</scope>
    <source>
        <strain evidence="2">RS</strain>
    </source>
</reference>
<dbReference type="OMA" id="DWAKCPK"/>
<dbReference type="RefSeq" id="XP_012213962.1">
    <property type="nucleotide sequence ID" value="XM_012358539.1"/>
</dbReference>
<dbReference type="EMBL" id="GG704913">
    <property type="protein sequence ID" value="KJF60887.1"/>
    <property type="molecule type" value="Genomic_DNA"/>
</dbReference>
<evidence type="ECO:0000313" key="1">
    <source>
        <dbReference type="EMBL" id="KJF60887.1"/>
    </source>
</evidence>
<dbReference type="GeneID" id="24163971"/>
<gene>
    <name evidence="1" type="ORF">CIMG_12022</name>
</gene>
<protein>
    <submittedName>
        <fullName evidence="1">Uncharacterized protein</fullName>
    </submittedName>
</protein>
<dbReference type="InParanoid" id="A0A0D8JUB8"/>
<name>A0A0D8JUB8_COCIM</name>
<keyword evidence="2" id="KW-1185">Reference proteome</keyword>
<dbReference type="VEuPathDB" id="FungiDB:CIMG_12022"/>
<sequence>MAEINGGTGTAGDQGGFPGERTQEYYVVDAMTIVLSSPSVQIPRQSDWAKCPKDTLTGCGPPPAAVPALSTVVGVQRPTAIAETANAGNATGLAYVSSPGRERRRKLHMRPQTQIRHDGWNSRRIRLPNPFIRTLIPLF</sequence>
<organism evidence="1 2">
    <name type="scientific">Coccidioides immitis (strain RS)</name>
    <name type="common">Valley fever fungus</name>
    <dbReference type="NCBI Taxonomy" id="246410"/>
    <lineage>
        <taxon>Eukaryota</taxon>
        <taxon>Fungi</taxon>
        <taxon>Dikarya</taxon>
        <taxon>Ascomycota</taxon>
        <taxon>Pezizomycotina</taxon>
        <taxon>Eurotiomycetes</taxon>
        <taxon>Eurotiomycetidae</taxon>
        <taxon>Onygenales</taxon>
        <taxon>Onygenaceae</taxon>
        <taxon>Coccidioides</taxon>
    </lineage>
</organism>
<accession>A0A0D8JUB8</accession>
<dbReference type="Proteomes" id="UP000001261">
    <property type="component" value="Unassembled WGS sequence"/>
</dbReference>
<reference evidence="2" key="2">
    <citation type="journal article" date="2010" name="Genome Res.">
        <title>Population genomic sequencing of Coccidioides fungi reveals recent hybridization and transposon control.</title>
        <authorList>
            <person name="Neafsey D.E."/>
            <person name="Barker B.M."/>
            <person name="Sharpton T.J."/>
            <person name="Stajich J.E."/>
            <person name="Park D.J."/>
            <person name="Whiston E."/>
            <person name="Hung C.-Y."/>
            <person name="McMahan C."/>
            <person name="White J."/>
            <person name="Sykes S."/>
            <person name="Heiman D."/>
            <person name="Young S."/>
            <person name="Zeng Q."/>
            <person name="Abouelleil A."/>
            <person name="Aftuck L."/>
            <person name="Bessette D."/>
            <person name="Brown A."/>
            <person name="FitzGerald M."/>
            <person name="Lui A."/>
            <person name="Macdonald J.P."/>
            <person name="Priest M."/>
            <person name="Orbach M.J."/>
            <person name="Galgiani J.N."/>
            <person name="Kirkland T.N."/>
            <person name="Cole G.T."/>
            <person name="Birren B.W."/>
            <person name="Henn M.R."/>
            <person name="Taylor J.W."/>
            <person name="Rounsley S.D."/>
        </authorList>
    </citation>
    <scope>GENOME REANNOTATION</scope>
    <source>
        <strain evidence="2">RS</strain>
    </source>
</reference>
<proteinExistence type="predicted"/>